<reference evidence="1" key="1">
    <citation type="submission" date="2021-06" db="EMBL/GenBank/DDBJ databases">
        <title>Parelaphostrongylus tenuis whole genome reference sequence.</title>
        <authorList>
            <person name="Garwood T.J."/>
            <person name="Larsen P.A."/>
            <person name="Fountain-Jones N.M."/>
            <person name="Garbe J.R."/>
            <person name="Macchietto M.G."/>
            <person name="Kania S.A."/>
            <person name="Gerhold R.W."/>
            <person name="Richards J.E."/>
            <person name="Wolf T.M."/>
        </authorList>
    </citation>
    <scope>NUCLEOTIDE SEQUENCE</scope>
    <source>
        <strain evidence="1">MNPRO001-30</strain>
        <tissue evidence="1">Meninges</tissue>
    </source>
</reference>
<dbReference type="EMBL" id="JAHQIW010003941">
    <property type="protein sequence ID" value="KAJ1360696.1"/>
    <property type="molecule type" value="Genomic_DNA"/>
</dbReference>
<evidence type="ECO:0000313" key="2">
    <source>
        <dbReference type="Proteomes" id="UP001196413"/>
    </source>
</evidence>
<comment type="caution">
    <text evidence="1">The sequence shown here is derived from an EMBL/GenBank/DDBJ whole genome shotgun (WGS) entry which is preliminary data.</text>
</comment>
<proteinExistence type="predicted"/>
<name>A0AAD5N2J3_PARTN</name>
<accession>A0AAD5N2J3</accession>
<dbReference type="Proteomes" id="UP001196413">
    <property type="component" value="Unassembled WGS sequence"/>
</dbReference>
<evidence type="ECO:0000313" key="1">
    <source>
        <dbReference type="EMBL" id="KAJ1360696.1"/>
    </source>
</evidence>
<sequence length="127" mass="15085">MPSLLSEYGKKFEDWMVEMFYQYGLVLVPKKNDILRFYVVHKNFENLLQSKYLGPLYDYTNKMMKVTMEFRGEHYGLEDFCYRDSAHPDDRVLGNVEDERSLLSVQRGPHGFLARCDESDGFRIYTT</sequence>
<protein>
    <submittedName>
        <fullName evidence="1">Uncharacterized protein</fullName>
    </submittedName>
</protein>
<keyword evidence="2" id="KW-1185">Reference proteome</keyword>
<organism evidence="1 2">
    <name type="scientific">Parelaphostrongylus tenuis</name>
    <name type="common">Meningeal worm</name>
    <dbReference type="NCBI Taxonomy" id="148309"/>
    <lineage>
        <taxon>Eukaryota</taxon>
        <taxon>Metazoa</taxon>
        <taxon>Ecdysozoa</taxon>
        <taxon>Nematoda</taxon>
        <taxon>Chromadorea</taxon>
        <taxon>Rhabditida</taxon>
        <taxon>Rhabditina</taxon>
        <taxon>Rhabditomorpha</taxon>
        <taxon>Strongyloidea</taxon>
        <taxon>Metastrongylidae</taxon>
        <taxon>Parelaphostrongylus</taxon>
    </lineage>
</organism>
<dbReference type="AlphaFoldDB" id="A0AAD5N2J3"/>
<gene>
    <name evidence="1" type="ORF">KIN20_019729</name>
</gene>